<dbReference type="Proteomes" id="UP000265000">
    <property type="component" value="Unplaced"/>
</dbReference>
<evidence type="ECO:0000313" key="3">
    <source>
        <dbReference type="Proteomes" id="UP000265000"/>
    </source>
</evidence>
<accession>A0A3Q2QYU1</accession>
<protein>
    <submittedName>
        <fullName evidence="2">Uncharacterized protein</fullName>
    </submittedName>
</protein>
<dbReference type="Ensembl" id="ENSFHET00000025912.1">
    <property type="protein sequence ID" value="ENSFHEP00000032487.1"/>
    <property type="gene ID" value="ENSFHEG00000018981.1"/>
</dbReference>
<organism evidence="2 3">
    <name type="scientific">Fundulus heteroclitus</name>
    <name type="common">Killifish</name>
    <name type="synonym">Mummichog</name>
    <dbReference type="NCBI Taxonomy" id="8078"/>
    <lineage>
        <taxon>Eukaryota</taxon>
        <taxon>Metazoa</taxon>
        <taxon>Chordata</taxon>
        <taxon>Craniata</taxon>
        <taxon>Vertebrata</taxon>
        <taxon>Euteleostomi</taxon>
        <taxon>Actinopterygii</taxon>
        <taxon>Neopterygii</taxon>
        <taxon>Teleostei</taxon>
        <taxon>Neoteleostei</taxon>
        <taxon>Acanthomorphata</taxon>
        <taxon>Ovalentaria</taxon>
        <taxon>Atherinomorphae</taxon>
        <taxon>Cyprinodontiformes</taxon>
        <taxon>Fundulidae</taxon>
        <taxon>Fundulus</taxon>
    </lineage>
</organism>
<evidence type="ECO:0000313" key="2">
    <source>
        <dbReference type="Ensembl" id="ENSFHEP00000032487.1"/>
    </source>
</evidence>
<name>A0A3Q2QYU1_FUNHE</name>
<sequence length="62" mass="6733">AAFRTKDGPPVWSWEEEKPSSAACPLSGRDHSQPGHQGTRLRRGRPVWEPEAAAGEQTGPVL</sequence>
<reference evidence="2" key="2">
    <citation type="submission" date="2025-09" db="UniProtKB">
        <authorList>
            <consortium name="Ensembl"/>
        </authorList>
    </citation>
    <scope>IDENTIFICATION</scope>
</reference>
<feature type="region of interest" description="Disordered" evidence="1">
    <location>
        <begin position="1"/>
        <end position="62"/>
    </location>
</feature>
<dbReference type="AlphaFoldDB" id="A0A3Q2QYU1"/>
<proteinExistence type="predicted"/>
<reference evidence="2" key="1">
    <citation type="submission" date="2025-08" db="UniProtKB">
        <authorList>
            <consortium name="Ensembl"/>
        </authorList>
    </citation>
    <scope>IDENTIFICATION</scope>
</reference>
<keyword evidence="3" id="KW-1185">Reference proteome</keyword>
<evidence type="ECO:0000256" key="1">
    <source>
        <dbReference type="SAM" id="MobiDB-lite"/>
    </source>
</evidence>